<evidence type="ECO:0000313" key="1">
    <source>
        <dbReference type="EMBL" id="CAB0013639.1"/>
    </source>
</evidence>
<dbReference type="Proteomes" id="UP000479000">
    <property type="component" value="Unassembled WGS sequence"/>
</dbReference>
<organism evidence="1 2">
    <name type="scientific">Nesidiocoris tenuis</name>
    <dbReference type="NCBI Taxonomy" id="355587"/>
    <lineage>
        <taxon>Eukaryota</taxon>
        <taxon>Metazoa</taxon>
        <taxon>Ecdysozoa</taxon>
        <taxon>Arthropoda</taxon>
        <taxon>Hexapoda</taxon>
        <taxon>Insecta</taxon>
        <taxon>Pterygota</taxon>
        <taxon>Neoptera</taxon>
        <taxon>Paraneoptera</taxon>
        <taxon>Hemiptera</taxon>
        <taxon>Heteroptera</taxon>
        <taxon>Panheteroptera</taxon>
        <taxon>Cimicomorpha</taxon>
        <taxon>Miridae</taxon>
        <taxon>Dicyphina</taxon>
        <taxon>Nesidiocoris</taxon>
    </lineage>
</organism>
<dbReference type="EMBL" id="CADCXU010026922">
    <property type="protein sequence ID" value="CAB0013639.1"/>
    <property type="molecule type" value="Genomic_DNA"/>
</dbReference>
<sequence>MAWSAEDRGFQFISWLGVQRIADFSSFHLAECEGSRISVRIMAWRAEGRGFQFILWRGVR</sequence>
<reference evidence="1 2" key="1">
    <citation type="submission" date="2020-02" db="EMBL/GenBank/DDBJ databases">
        <authorList>
            <person name="Ferguson B K."/>
        </authorList>
    </citation>
    <scope>NUCLEOTIDE SEQUENCE [LARGE SCALE GENOMIC DNA]</scope>
</reference>
<feature type="non-terminal residue" evidence="1">
    <location>
        <position position="60"/>
    </location>
</feature>
<protein>
    <submittedName>
        <fullName evidence="1">Uncharacterized protein</fullName>
    </submittedName>
</protein>
<dbReference type="AlphaFoldDB" id="A0A6H5HCU2"/>
<evidence type="ECO:0000313" key="2">
    <source>
        <dbReference type="Proteomes" id="UP000479000"/>
    </source>
</evidence>
<accession>A0A6H5HCU2</accession>
<gene>
    <name evidence="1" type="ORF">NTEN_LOCUS18232</name>
</gene>
<proteinExistence type="predicted"/>
<keyword evidence="2" id="KW-1185">Reference proteome</keyword>
<name>A0A6H5HCU2_9HEMI</name>